<dbReference type="InterPro" id="IPR005467">
    <property type="entry name" value="His_kinase_dom"/>
</dbReference>
<dbReference type="OrthoDB" id="7267626at2"/>
<dbReference type="EMBL" id="CP042582">
    <property type="protein sequence ID" value="QEX22211.1"/>
    <property type="molecule type" value="Genomic_DNA"/>
</dbReference>
<dbReference type="Pfam" id="PF02518">
    <property type="entry name" value="HATPase_c"/>
    <property type="match status" value="1"/>
</dbReference>
<dbReference type="InterPro" id="IPR036890">
    <property type="entry name" value="HATPase_C_sf"/>
</dbReference>
<dbReference type="SMART" id="SM00387">
    <property type="entry name" value="HATPase_c"/>
    <property type="match status" value="1"/>
</dbReference>
<dbReference type="PROSITE" id="PS50110">
    <property type="entry name" value="RESPONSE_REGULATORY"/>
    <property type="match status" value="1"/>
</dbReference>
<evidence type="ECO:0000256" key="5">
    <source>
        <dbReference type="ARBA" id="ARBA00022777"/>
    </source>
</evidence>
<gene>
    <name evidence="10" type="ORF">FRZ61_21410</name>
</gene>
<dbReference type="RefSeq" id="WP_151117367.1">
    <property type="nucleotide sequence ID" value="NZ_CP042582.1"/>
</dbReference>
<dbReference type="PROSITE" id="PS50109">
    <property type="entry name" value="HIS_KIN"/>
    <property type="match status" value="1"/>
</dbReference>
<evidence type="ECO:0000256" key="4">
    <source>
        <dbReference type="ARBA" id="ARBA00022679"/>
    </source>
</evidence>
<dbReference type="Pfam" id="PF00512">
    <property type="entry name" value="HisKA"/>
    <property type="match status" value="1"/>
</dbReference>
<dbReference type="Gene3D" id="3.30.565.10">
    <property type="entry name" value="Histidine kinase-like ATPase, C-terminal domain"/>
    <property type="match status" value="1"/>
</dbReference>
<evidence type="ECO:0000259" key="9">
    <source>
        <dbReference type="PROSITE" id="PS50110"/>
    </source>
</evidence>
<dbReference type="SUPFAM" id="SSF55781">
    <property type="entry name" value="GAF domain-like"/>
    <property type="match status" value="1"/>
</dbReference>
<evidence type="ECO:0000256" key="2">
    <source>
        <dbReference type="ARBA" id="ARBA00012438"/>
    </source>
</evidence>
<dbReference type="Pfam" id="PF13185">
    <property type="entry name" value="GAF_2"/>
    <property type="match status" value="1"/>
</dbReference>
<evidence type="ECO:0000256" key="3">
    <source>
        <dbReference type="ARBA" id="ARBA00022553"/>
    </source>
</evidence>
<dbReference type="Pfam" id="PF00072">
    <property type="entry name" value="Response_reg"/>
    <property type="match status" value="1"/>
</dbReference>
<feature type="domain" description="Histidine kinase" evidence="8">
    <location>
        <begin position="233"/>
        <end position="456"/>
    </location>
</feature>
<keyword evidence="11" id="KW-1185">Reference proteome</keyword>
<dbReference type="InterPro" id="IPR001789">
    <property type="entry name" value="Sig_transdc_resp-reg_receiver"/>
</dbReference>
<dbReference type="AlphaFoldDB" id="A0A5J6MXZ9"/>
<dbReference type="InterPro" id="IPR004358">
    <property type="entry name" value="Sig_transdc_His_kin-like_C"/>
</dbReference>
<dbReference type="EC" id="2.7.13.3" evidence="2"/>
<proteinExistence type="predicted"/>
<dbReference type="SUPFAM" id="SSF55874">
    <property type="entry name" value="ATPase domain of HSP90 chaperone/DNA topoisomerase II/histidine kinase"/>
    <property type="match status" value="1"/>
</dbReference>
<dbReference type="PANTHER" id="PTHR43065:SF49">
    <property type="entry name" value="HISTIDINE KINASE"/>
    <property type="match status" value="1"/>
</dbReference>
<name>A0A5J6MXZ9_9PROT</name>
<evidence type="ECO:0000259" key="8">
    <source>
        <dbReference type="PROSITE" id="PS50109"/>
    </source>
</evidence>
<feature type="coiled-coil region" evidence="7">
    <location>
        <begin position="187"/>
        <end position="224"/>
    </location>
</feature>
<dbReference type="InterPro" id="IPR003661">
    <property type="entry name" value="HisK_dim/P_dom"/>
</dbReference>
<keyword evidence="7" id="KW-0175">Coiled coil</keyword>
<feature type="domain" description="Response regulatory" evidence="9">
    <location>
        <begin position="477"/>
        <end position="591"/>
    </location>
</feature>
<dbReference type="PRINTS" id="PR00344">
    <property type="entry name" value="BCTRLSENSOR"/>
</dbReference>
<dbReference type="SUPFAM" id="SSF47384">
    <property type="entry name" value="Homodimeric domain of signal transducing histidine kinase"/>
    <property type="match status" value="1"/>
</dbReference>
<feature type="modified residue" description="4-aspartylphosphate" evidence="6">
    <location>
        <position position="526"/>
    </location>
</feature>
<evidence type="ECO:0000256" key="1">
    <source>
        <dbReference type="ARBA" id="ARBA00000085"/>
    </source>
</evidence>
<dbReference type="SUPFAM" id="SSF52172">
    <property type="entry name" value="CheY-like"/>
    <property type="match status" value="1"/>
</dbReference>
<reference evidence="10 11" key="1">
    <citation type="submission" date="2019-08" db="EMBL/GenBank/DDBJ databases">
        <title>Hyperibacter terrae gen. nov., sp. nov. and Hyperibacter viscosus sp. nov., two new members in the family Rhodospirillaceae isolated from the rhizosphere of Hypericum perforatum.</title>
        <authorList>
            <person name="Noviana Z."/>
        </authorList>
    </citation>
    <scope>NUCLEOTIDE SEQUENCE [LARGE SCALE GENOMIC DNA]</scope>
    <source>
        <strain evidence="10 11">R5959</strain>
    </source>
</reference>
<dbReference type="SMART" id="SM00065">
    <property type="entry name" value="GAF"/>
    <property type="match status" value="1"/>
</dbReference>
<dbReference type="CDD" id="cd00082">
    <property type="entry name" value="HisKA"/>
    <property type="match status" value="1"/>
</dbReference>
<organism evidence="10 11">
    <name type="scientific">Hypericibacter adhaerens</name>
    <dbReference type="NCBI Taxonomy" id="2602016"/>
    <lineage>
        <taxon>Bacteria</taxon>
        <taxon>Pseudomonadati</taxon>
        <taxon>Pseudomonadota</taxon>
        <taxon>Alphaproteobacteria</taxon>
        <taxon>Rhodospirillales</taxon>
        <taxon>Dongiaceae</taxon>
        <taxon>Hypericibacter</taxon>
    </lineage>
</organism>
<keyword evidence="5" id="KW-0418">Kinase</keyword>
<dbReference type="InterPro" id="IPR003018">
    <property type="entry name" value="GAF"/>
</dbReference>
<keyword evidence="4" id="KW-0808">Transferase</keyword>
<protein>
    <recommendedName>
        <fullName evidence="2">histidine kinase</fullName>
        <ecNumber evidence="2">2.7.13.3</ecNumber>
    </recommendedName>
</protein>
<dbReference type="InterPro" id="IPR003594">
    <property type="entry name" value="HATPase_dom"/>
</dbReference>
<evidence type="ECO:0000256" key="7">
    <source>
        <dbReference type="SAM" id="Coils"/>
    </source>
</evidence>
<keyword evidence="3 6" id="KW-0597">Phosphoprotein</keyword>
<dbReference type="Proteomes" id="UP000325797">
    <property type="component" value="Chromosome"/>
</dbReference>
<dbReference type="Gene3D" id="3.30.450.40">
    <property type="match status" value="1"/>
</dbReference>
<dbReference type="GO" id="GO:0000155">
    <property type="term" value="F:phosphorelay sensor kinase activity"/>
    <property type="evidence" value="ECO:0007669"/>
    <property type="project" value="InterPro"/>
</dbReference>
<dbReference type="Gene3D" id="1.10.287.130">
    <property type="match status" value="1"/>
</dbReference>
<evidence type="ECO:0000313" key="11">
    <source>
        <dbReference type="Proteomes" id="UP000325797"/>
    </source>
</evidence>
<dbReference type="InterPro" id="IPR036097">
    <property type="entry name" value="HisK_dim/P_sf"/>
</dbReference>
<comment type="catalytic activity">
    <reaction evidence="1">
        <text>ATP + protein L-histidine = ADP + protein N-phospho-L-histidine.</text>
        <dbReference type="EC" id="2.7.13.3"/>
    </reaction>
</comment>
<evidence type="ECO:0000256" key="6">
    <source>
        <dbReference type="PROSITE-ProRule" id="PRU00169"/>
    </source>
</evidence>
<dbReference type="PANTHER" id="PTHR43065">
    <property type="entry name" value="SENSOR HISTIDINE KINASE"/>
    <property type="match status" value="1"/>
</dbReference>
<dbReference type="KEGG" id="hadh:FRZ61_21410"/>
<dbReference type="SMART" id="SM00388">
    <property type="entry name" value="HisKA"/>
    <property type="match status" value="1"/>
</dbReference>
<sequence length="593" mass="64870">MAEAAKLGSAATENMPSPVSAAGQPAWFVLIEAIERLSAAQTFEQIQEIVRLGARAVSGADGVTFVLRDGDRCHYVEENAIGPLWRGQKFPMTSCISGWAMLNKRTAVVPDIYVDPRIPHDAYRPTFVKSLMMAPVRVEDPVAAIGAYWAREYEPSPNEIALLESLARATSIAIANVTLQNSLRDAAETAQGQAEEIRRSYDELRQETEKRQQTEAQLRQAQKMEAIGQLTGGMAHDFNNLLTVIIGSLDLLVAGPADGPQVKSLAGSALEAAVRGADLIRRLLAFARRQPLEPQRVDINELVRKMSTLLERTLGQHIKIMLDLSPEVWPVIVDPAQLETSLANLATNARDAMPNGGSLRFATSNRHLDEDYASSHRDVTVGDYAMIEVNDSGTGIPGALLSRIFEPFFTTKDPGKGTGLGLSMVFGFMKQSGGHINLYSEEGIGTTFRLYLPRSRDEAASAAPRPVETAEPGHGETILLVEDDLAIRRLAVHQLITLNYRVVEAVDVETALMALEQTRVDLLLTDLIMPGGRGGYDLVLEARQRWPELKVILTSGLPDVRLRDDPAIAKLPLLTKPYRKLDLARALHKALSA</sequence>
<dbReference type="InterPro" id="IPR011006">
    <property type="entry name" value="CheY-like_superfamily"/>
</dbReference>
<accession>A0A5J6MXZ9</accession>
<dbReference type="Gene3D" id="3.40.50.2300">
    <property type="match status" value="1"/>
</dbReference>
<dbReference type="InterPro" id="IPR029016">
    <property type="entry name" value="GAF-like_dom_sf"/>
</dbReference>
<dbReference type="SMART" id="SM00448">
    <property type="entry name" value="REC"/>
    <property type="match status" value="1"/>
</dbReference>
<evidence type="ECO:0000313" key="10">
    <source>
        <dbReference type="EMBL" id="QEX22211.1"/>
    </source>
</evidence>